<organism evidence="9 10">
    <name type="scientific">Trichococcus palustris</name>
    <dbReference type="NCBI Taxonomy" id="140314"/>
    <lineage>
        <taxon>Bacteria</taxon>
        <taxon>Bacillati</taxon>
        <taxon>Bacillota</taxon>
        <taxon>Bacilli</taxon>
        <taxon>Lactobacillales</taxon>
        <taxon>Carnobacteriaceae</taxon>
        <taxon>Trichococcus</taxon>
    </lineage>
</organism>
<evidence type="ECO:0000256" key="3">
    <source>
        <dbReference type="ARBA" id="ARBA00012367"/>
    </source>
</evidence>
<name>A0A143Y6D5_9LACT</name>
<dbReference type="Proteomes" id="UP000242754">
    <property type="component" value="Unassembled WGS sequence"/>
</dbReference>
<keyword evidence="5" id="KW-0547">Nucleotide-binding</keyword>
<dbReference type="GO" id="GO:0005737">
    <property type="term" value="C:cytoplasm"/>
    <property type="evidence" value="ECO:0007669"/>
    <property type="project" value="TreeGrafter"/>
</dbReference>
<dbReference type="InterPro" id="IPR019491">
    <property type="entry name" value="Lipoate_protein_ligase_C"/>
</dbReference>
<dbReference type="Gene3D" id="3.30.390.50">
    <property type="entry name" value="CO dehydrogenase flavoprotein, C-terminal domain"/>
    <property type="match status" value="1"/>
</dbReference>
<evidence type="ECO:0000256" key="2">
    <source>
        <dbReference type="ARBA" id="ARBA00005124"/>
    </source>
</evidence>
<evidence type="ECO:0000256" key="1">
    <source>
        <dbReference type="ARBA" id="ARBA00005085"/>
    </source>
</evidence>
<dbReference type="InterPro" id="IPR045864">
    <property type="entry name" value="aa-tRNA-synth_II/BPL/LPL"/>
</dbReference>
<dbReference type="CDD" id="cd16443">
    <property type="entry name" value="LplA"/>
    <property type="match status" value="1"/>
</dbReference>
<dbReference type="Gene3D" id="3.30.930.10">
    <property type="entry name" value="Bira Bifunctional Protein, Domain 2"/>
    <property type="match status" value="1"/>
</dbReference>
<dbReference type="EMBL" id="FJNE01000001">
    <property type="protein sequence ID" value="CZQ81967.1"/>
    <property type="molecule type" value="Genomic_DNA"/>
</dbReference>
<dbReference type="InterPro" id="IPR004562">
    <property type="entry name" value="LipoylTrfase_LipoateP_Ligase"/>
</dbReference>
<feature type="domain" description="BPL/LPL catalytic" evidence="8">
    <location>
        <begin position="27"/>
        <end position="217"/>
    </location>
</feature>
<evidence type="ECO:0000256" key="7">
    <source>
        <dbReference type="ARBA" id="ARBA00048037"/>
    </source>
</evidence>
<reference evidence="9 10" key="1">
    <citation type="submission" date="2016-02" db="EMBL/GenBank/DDBJ databases">
        <authorList>
            <person name="Wen L."/>
            <person name="He K."/>
            <person name="Yang H."/>
        </authorList>
    </citation>
    <scope>NUCLEOTIDE SEQUENCE [LARGE SCALE GENOMIC DNA]</scope>
    <source>
        <strain evidence="9">Trichococcus palustris</strain>
    </source>
</reference>
<protein>
    <recommendedName>
        <fullName evidence="3">lipoate--protein ligase</fullName>
        <ecNumber evidence="3">6.3.1.20</ecNumber>
    </recommendedName>
</protein>
<proteinExistence type="predicted"/>
<keyword evidence="6" id="KW-0067">ATP-binding</keyword>
<evidence type="ECO:0000259" key="8">
    <source>
        <dbReference type="PROSITE" id="PS51733"/>
    </source>
</evidence>
<dbReference type="RefSeq" id="WP_177194321.1">
    <property type="nucleotide sequence ID" value="NZ_FJNE01000001.1"/>
</dbReference>
<dbReference type="NCBIfam" id="TIGR00545">
    <property type="entry name" value="lipoyltrans"/>
    <property type="match status" value="1"/>
</dbReference>
<dbReference type="PROSITE" id="PS51733">
    <property type="entry name" value="BPL_LPL_CATALYTIC"/>
    <property type="match status" value="1"/>
</dbReference>
<dbReference type="PANTHER" id="PTHR12561:SF3">
    <property type="entry name" value="LIPOYLTRANSFERASE 1, MITOCHONDRIAL"/>
    <property type="match status" value="1"/>
</dbReference>
<dbReference type="PANTHER" id="PTHR12561">
    <property type="entry name" value="LIPOATE-PROTEIN LIGASE"/>
    <property type="match status" value="1"/>
</dbReference>
<evidence type="ECO:0000313" key="9">
    <source>
        <dbReference type="EMBL" id="CZQ81967.1"/>
    </source>
</evidence>
<dbReference type="EC" id="6.3.1.20" evidence="3"/>
<dbReference type="GO" id="GO:0005524">
    <property type="term" value="F:ATP binding"/>
    <property type="evidence" value="ECO:0007669"/>
    <property type="project" value="UniProtKB-KW"/>
</dbReference>
<evidence type="ECO:0000256" key="6">
    <source>
        <dbReference type="ARBA" id="ARBA00022840"/>
    </source>
</evidence>
<dbReference type="Pfam" id="PF10437">
    <property type="entry name" value="Lip_prot_lig_C"/>
    <property type="match status" value="1"/>
</dbReference>
<comment type="pathway">
    <text evidence="1">Protein modification; protein lipoylation via exogenous pathway; protein N(6)-(lipoyl)lysine from lipoate: step 2/2.</text>
</comment>
<comment type="catalytic activity">
    <reaction evidence="7">
        <text>L-lysyl-[lipoyl-carrier protein] + (R)-lipoate + ATP = N(6)-[(R)-lipoyl]-L-lysyl-[lipoyl-carrier protein] + AMP + diphosphate + H(+)</text>
        <dbReference type="Rhea" id="RHEA:49288"/>
        <dbReference type="Rhea" id="RHEA-COMP:10500"/>
        <dbReference type="Rhea" id="RHEA-COMP:10502"/>
        <dbReference type="ChEBI" id="CHEBI:15378"/>
        <dbReference type="ChEBI" id="CHEBI:29969"/>
        <dbReference type="ChEBI" id="CHEBI:30616"/>
        <dbReference type="ChEBI" id="CHEBI:33019"/>
        <dbReference type="ChEBI" id="CHEBI:83088"/>
        <dbReference type="ChEBI" id="CHEBI:83099"/>
        <dbReference type="ChEBI" id="CHEBI:456215"/>
        <dbReference type="EC" id="6.3.1.20"/>
    </reaction>
</comment>
<dbReference type="GO" id="GO:0016979">
    <property type="term" value="F:lipoate-protein ligase activity"/>
    <property type="evidence" value="ECO:0007669"/>
    <property type="project" value="UniProtKB-EC"/>
</dbReference>
<evidence type="ECO:0000256" key="4">
    <source>
        <dbReference type="ARBA" id="ARBA00022598"/>
    </source>
</evidence>
<dbReference type="STRING" id="140314.SAMN04488076_10227"/>
<dbReference type="AlphaFoldDB" id="A0A143Y6D5"/>
<dbReference type="GO" id="GO:0009249">
    <property type="term" value="P:protein lipoylation"/>
    <property type="evidence" value="ECO:0007669"/>
    <property type="project" value="InterPro"/>
</dbReference>
<dbReference type="Pfam" id="PF21948">
    <property type="entry name" value="LplA-B_cat"/>
    <property type="match status" value="1"/>
</dbReference>
<gene>
    <name evidence="9" type="ORF">Tpal_264</name>
</gene>
<dbReference type="SUPFAM" id="SSF55681">
    <property type="entry name" value="Class II aaRS and biotin synthetases"/>
    <property type="match status" value="1"/>
</dbReference>
<keyword evidence="4 9" id="KW-0436">Ligase</keyword>
<sequence>MFTISCAEQDAAFYFALEEYCITNFPADADTLFLLWQTRPTVMLGKYQNTLKEIDPAYIAAEKIDVVRRPSGGGAIYTDEGCYQYSFIVNGQHNVIDFEPYMDRIIHTLQTLGIPAERNSRNDIAIHGQKISGNAQYMKAGFTVHHGTLLFDTNVNHMAAALKVDPEKLRSKGVESVRERTALISDHVAPTTKRHWFADEFRQNILGQGAHIIELTPEQHEAVQQLADQKYRRWEWNYGQSRETNFSVAGRLPGGRIEIALQLDHYVIQDCQISGDFFSSIDIATLESALCGTRFDKSDVANHLAPVLSGGQLYGITTTDIVALLFPEA</sequence>
<comment type="pathway">
    <text evidence="2">Protein modification; protein lipoylation via exogenous pathway; protein N(6)-(lipoyl)lysine from lipoate: step 1/2.</text>
</comment>
<dbReference type="UniPathway" id="UPA00537">
    <property type="reaction ID" value="UER00594"/>
</dbReference>
<keyword evidence="10" id="KW-1185">Reference proteome</keyword>
<evidence type="ECO:0000313" key="10">
    <source>
        <dbReference type="Proteomes" id="UP000242754"/>
    </source>
</evidence>
<accession>A0A143Y6D5</accession>
<dbReference type="SUPFAM" id="SSF82649">
    <property type="entry name" value="SufE/NifU"/>
    <property type="match status" value="1"/>
</dbReference>
<evidence type="ECO:0000256" key="5">
    <source>
        <dbReference type="ARBA" id="ARBA00022741"/>
    </source>
</evidence>
<dbReference type="InterPro" id="IPR004143">
    <property type="entry name" value="BPL_LPL_catalytic"/>
</dbReference>
<dbReference type="GO" id="GO:0017118">
    <property type="term" value="F:lipoyltransferase activity"/>
    <property type="evidence" value="ECO:0007669"/>
    <property type="project" value="TreeGrafter"/>
</dbReference>